<feature type="compositionally biased region" description="Low complexity" evidence="1">
    <location>
        <begin position="59"/>
        <end position="70"/>
    </location>
</feature>
<reference evidence="2" key="1">
    <citation type="submission" date="2018-05" db="EMBL/GenBank/DDBJ databases">
        <authorList>
            <person name="Lanie J.A."/>
            <person name="Ng W.-L."/>
            <person name="Kazmierczak K.M."/>
            <person name="Andrzejewski T.M."/>
            <person name="Davidsen T.M."/>
            <person name="Wayne K.J."/>
            <person name="Tettelin H."/>
            <person name="Glass J.I."/>
            <person name="Rusch D."/>
            <person name="Podicherti R."/>
            <person name="Tsui H.-C.T."/>
            <person name="Winkler M.E."/>
        </authorList>
    </citation>
    <scope>NUCLEOTIDE SEQUENCE</scope>
</reference>
<feature type="compositionally biased region" description="Low complexity" evidence="1">
    <location>
        <begin position="20"/>
        <end position="48"/>
    </location>
</feature>
<feature type="compositionally biased region" description="Polar residues" evidence="1">
    <location>
        <begin position="76"/>
        <end position="91"/>
    </location>
</feature>
<evidence type="ECO:0000256" key="1">
    <source>
        <dbReference type="SAM" id="MobiDB-lite"/>
    </source>
</evidence>
<feature type="compositionally biased region" description="Polar residues" evidence="1">
    <location>
        <begin position="123"/>
        <end position="134"/>
    </location>
</feature>
<feature type="compositionally biased region" description="Basic and acidic residues" evidence="1">
    <location>
        <begin position="135"/>
        <end position="144"/>
    </location>
</feature>
<feature type="region of interest" description="Disordered" evidence="1">
    <location>
        <begin position="1"/>
        <end position="144"/>
    </location>
</feature>
<accession>A0A381QRM5</accession>
<evidence type="ECO:0000313" key="2">
    <source>
        <dbReference type="EMBL" id="SUZ82032.1"/>
    </source>
</evidence>
<dbReference type="AlphaFoldDB" id="A0A381QRM5"/>
<protein>
    <submittedName>
        <fullName evidence="2">Uncharacterized protein</fullName>
    </submittedName>
</protein>
<sequence length="263" mass="29319">MRKTGKFQKNSGNKPKRNPNNRQENSSSRRSNQNLNSDSGNSVSGNSSSKKKSIHPWVSSSPTSSQALTSHILMANKNQSGGNSNNRNKPQGQKRRNPSRQQRENGSNGGSRSRNHIDRKQNGNRNPSNANVSAEDTRITSGSEKELEGSLDAFSLFCAYHLGIGPNKEYKPSNINEVARRFGQDQGVVKQALKECNMDSASLLNKDFDMALAQLDIQVAPEGIDKMELAKSIYEEFLKAPNIKRDWKKIIEEDRKENKKVFG</sequence>
<organism evidence="2">
    <name type="scientific">marine metagenome</name>
    <dbReference type="NCBI Taxonomy" id="408172"/>
    <lineage>
        <taxon>unclassified sequences</taxon>
        <taxon>metagenomes</taxon>
        <taxon>ecological metagenomes</taxon>
    </lineage>
</organism>
<gene>
    <name evidence="2" type="ORF">METZ01_LOCUS34886</name>
</gene>
<name>A0A381QRM5_9ZZZZ</name>
<dbReference type="EMBL" id="UINC01001488">
    <property type="protein sequence ID" value="SUZ82032.1"/>
    <property type="molecule type" value="Genomic_DNA"/>
</dbReference>
<proteinExistence type="predicted"/>